<dbReference type="STRING" id="1120975.SAMN02746064_01760"/>
<dbReference type="Gene3D" id="3.50.40.10">
    <property type="entry name" value="Phenylalanyl-trna Synthetase, Chain B, domain 3"/>
    <property type="match status" value="1"/>
</dbReference>
<dbReference type="EC" id="6.3.4.19" evidence="8"/>
<keyword evidence="11" id="KW-1185">Reference proteome</keyword>
<comment type="function">
    <text evidence="8">Ligates lysine onto the cytidine present at position 34 of the AUA codon-specific tRNA(Ile) that contains the anticodon CAU, in an ATP-dependent manner. Cytidine is converted to lysidine, thus changing the amino acid specificity of the tRNA from methionine to isoleucine.</text>
</comment>
<evidence type="ECO:0000256" key="6">
    <source>
        <dbReference type="ARBA" id="ARBA00022840"/>
    </source>
</evidence>
<proteinExistence type="inferred from homology"/>
<dbReference type="HAMAP" id="MF_01161">
    <property type="entry name" value="tRNA_Ile_lys_synt"/>
    <property type="match status" value="1"/>
</dbReference>
<keyword evidence="3 8" id="KW-0436">Ligase</keyword>
<evidence type="ECO:0000259" key="9">
    <source>
        <dbReference type="SMART" id="SM00977"/>
    </source>
</evidence>
<feature type="binding site" evidence="8">
    <location>
        <begin position="26"/>
        <end position="31"/>
    </location>
    <ligand>
        <name>ATP</name>
        <dbReference type="ChEBI" id="CHEBI:30616"/>
    </ligand>
</feature>
<dbReference type="PANTHER" id="PTHR43033">
    <property type="entry name" value="TRNA(ILE)-LYSIDINE SYNTHASE-RELATED"/>
    <property type="match status" value="1"/>
</dbReference>
<comment type="catalytic activity">
    <reaction evidence="7 8">
        <text>cytidine(34) in tRNA(Ile2) + L-lysine + ATP = lysidine(34) in tRNA(Ile2) + AMP + diphosphate + H(+)</text>
        <dbReference type="Rhea" id="RHEA:43744"/>
        <dbReference type="Rhea" id="RHEA-COMP:10625"/>
        <dbReference type="Rhea" id="RHEA-COMP:10670"/>
        <dbReference type="ChEBI" id="CHEBI:15378"/>
        <dbReference type="ChEBI" id="CHEBI:30616"/>
        <dbReference type="ChEBI" id="CHEBI:32551"/>
        <dbReference type="ChEBI" id="CHEBI:33019"/>
        <dbReference type="ChEBI" id="CHEBI:82748"/>
        <dbReference type="ChEBI" id="CHEBI:83665"/>
        <dbReference type="ChEBI" id="CHEBI:456215"/>
        <dbReference type="EC" id="6.3.4.19"/>
    </reaction>
</comment>
<dbReference type="GO" id="GO:0005737">
    <property type="term" value="C:cytoplasm"/>
    <property type="evidence" value="ECO:0007669"/>
    <property type="project" value="UniProtKB-SubCell"/>
</dbReference>
<dbReference type="OrthoDB" id="9807403at2"/>
<dbReference type="RefSeq" id="WP_073271139.1">
    <property type="nucleotide sequence ID" value="NZ_FQTU01000012.1"/>
</dbReference>
<organism evidence="10 11">
    <name type="scientific">Alkalibacter saccharofermentans DSM 14828</name>
    <dbReference type="NCBI Taxonomy" id="1120975"/>
    <lineage>
        <taxon>Bacteria</taxon>
        <taxon>Bacillati</taxon>
        <taxon>Bacillota</taxon>
        <taxon>Clostridia</taxon>
        <taxon>Eubacteriales</taxon>
        <taxon>Eubacteriaceae</taxon>
        <taxon>Alkalibacter</taxon>
    </lineage>
</organism>
<dbReference type="Pfam" id="PF01171">
    <property type="entry name" value="ATP_bind_3"/>
    <property type="match status" value="1"/>
</dbReference>
<dbReference type="InterPro" id="IPR020825">
    <property type="entry name" value="Phe-tRNA_synthase-like_B3/B4"/>
</dbReference>
<comment type="similarity">
    <text evidence="8">Belongs to the tRNA(Ile)-lysidine synthase family.</text>
</comment>
<dbReference type="AlphaFoldDB" id="A0A1M4YF73"/>
<dbReference type="Pfam" id="PF11734">
    <property type="entry name" value="TilS_C"/>
    <property type="match status" value="1"/>
</dbReference>
<evidence type="ECO:0000256" key="4">
    <source>
        <dbReference type="ARBA" id="ARBA00022694"/>
    </source>
</evidence>
<keyword evidence="5 8" id="KW-0547">Nucleotide-binding</keyword>
<evidence type="ECO:0000256" key="3">
    <source>
        <dbReference type="ARBA" id="ARBA00022598"/>
    </source>
</evidence>
<evidence type="ECO:0000256" key="5">
    <source>
        <dbReference type="ARBA" id="ARBA00022741"/>
    </source>
</evidence>
<dbReference type="InterPro" id="IPR012796">
    <property type="entry name" value="Lysidine-tRNA-synth_C"/>
</dbReference>
<dbReference type="NCBIfam" id="TIGR02432">
    <property type="entry name" value="lysidine_TilS_N"/>
    <property type="match status" value="1"/>
</dbReference>
<accession>A0A1M4YF73</accession>
<keyword evidence="2 8" id="KW-0963">Cytoplasm</keyword>
<evidence type="ECO:0000256" key="2">
    <source>
        <dbReference type="ARBA" id="ARBA00022490"/>
    </source>
</evidence>
<dbReference type="Gene3D" id="3.40.50.620">
    <property type="entry name" value="HUPs"/>
    <property type="match status" value="1"/>
</dbReference>
<protein>
    <recommendedName>
        <fullName evidence="8">tRNA(Ile)-lysidine synthase</fullName>
        <ecNumber evidence="8">6.3.4.19</ecNumber>
    </recommendedName>
    <alternativeName>
        <fullName evidence="8">tRNA(Ile)-2-lysyl-cytidine synthase</fullName>
    </alternativeName>
    <alternativeName>
        <fullName evidence="8">tRNA(Ile)-lysidine synthetase</fullName>
    </alternativeName>
</protein>
<dbReference type="InterPro" id="IPR011063">
    <property type="entry name" value="TilS/TtcA_N"/>
</dbReference>
<dbReference type="PANTHER" id="PTHR43033:SF1">
    <property type="entry name" value="TRNA(ILE)-LYSIDINE SYNTHASE-RELATED"/>
    <property type="match status" value="1"/>
</dbReference>
<name>A0A1M4YF73_9FIRM</name>
<dbReference type="SUPFAM" id="SSF82829">
    <property type="entry name" value="MesJ substrate recognition domain-like"/>
    <property type="match status" value="1"/>
</dbReference>
<dbReference type="InterPro" id="IPR012094">
    <property type="entry name" value="tRNA_Ile_lys_synt"/>
</dbReference>
<evidence type="ECO:0000313" key="11">
    <source>
        <dbReference type="Proteomes" id="UP000184251"/>
    </source>
</evidence>
<keyword evidence="4 8" id="KW-0819">tRNA processing</keyword>
<dbReference type="CDD" id="cd01992">
    <property type="entry name" value="TilS_N"/>
    <property type="match status" value="1"/>
</dbReference>
<dbReference type="InterPro" id="IPR014729">
    <property type="entry name" value="Rossmann-like_a/b/a_fold"/>
</dbReference>
<comment type="domain">
    <text evidence="8">The N-terminal region contains the highly conserved SGGXDS motif, predicted to be a P-loop motif involved in ATP binding.</text>
</comment>
<dbReference type="SUPFAM" id="SSF56037">
    <property type="entry name" value="PheT/TilS domain"/>
    <property type="match status" value="1"/>
</dbReference>
<dbReference type="SMART" id="SM00977">
    <property type="entry name" value="TilS_C"/>
    <property type="match status" value="1"/>
</dbReference>
<dbReference type="GO" id="GO:0032267">
    <property type="term" value="F:tRNA(Ile)-lysidine synthase activity"/>
    <property type="evidence" value="ECO:0007669"/>
    <property type="project" value="UniProtKB-EC"/>
</dbReference>
<dbReference type="GO" id="GO:0005524">
    <property type="term" value="F:ATP binding"/>
    <property type="evidence" value="ECO:0007669"/>
    <property type="project" value="UniProtKB-UniRule"/>
</dbReference>
<gene>
    <name evidence="8" type="primary">tilS</name>
    <name evidence="10" type="ORF">SAMN02746064_01760</name>
</gene>
<dbReference type="InterPro" id="IPR012795">
    <property type="entry name" value="tRNA_Ile_lys_synt_N"/>
</dbReference>
<reference evidence="10 11" key="1">
    <citation type="submission" date="2016-11" db="EMBL/GenBank/DDBJ databases">
        <authorList>
            <person name="Jaros S."/>
            <person name="Januszkiewicz K."/>
            <person name="Wedrychowicz H."/>
        </authorList>
    </citation>
    <scope>NUCLEOTIDE SEQUENCE [LARGE SCALE GENOMIC DNA]</scope>
    <source>
        <strain evidence="10 11">DSM 14828</strain>
    </source>
</reference>
<dbReference type="GO" id="GO:0006400">
    <property type="term" value="P:tRNA modification"/>
    <property type="evidence" value="ECO:0007669"/>
    <property type="project" value="UniProtKB-UniRule"/>
</dbReference>
<dbReference type="SUPFAM" id="SSF52402">
    <property type="entry name" value="Adenine nucleotide alpha hydrolases-like"/>
    <property type="match status" value="1"/>
</dbReference>
<evidence type="ECO:0000256" key="1">
    <source>
        <dbReference type="ARBA" id="ARBA00004496"/>
    </source>
</evidence>
<sequence>MERMILNYIRQNEMICRGDTVVAGISGGADSMALLHILKEFSKSNYIKIIAAHINHNLRGGESDLDEMLVRDYCDNNGIQLKVLSADIKGFCAFKGLSLEEGGRIVRYNFFNLIKRRNGSVKVATGHHKDDQVETVLMRIIRGTGINGLKGIDPVREDGVIRPLLLARKSDILNYCHEKSIPYRHDASNMETDYHRNSIRHELMPLLKKYNPIIDESIANLSKIAREYEEHITAEVDEIWHKYKDKASISYNELSREAPLMQKKVLLRKYKEICDNIKFQHAHLEKAVEKIGDKEDTTWTVSLPNDFLLRRSYDKITVESKKTNRATPYFEYKIYPGKSYVLSKIKIVVETALKKNDKKQKKPEKQGEFLFDYDKIIAIGEHIVLRQRKPGDRIRPLGHKNKRKIKEILIDNKIPSDNRDSILVFEVGNEIIWLAGIAASEEFKVTEDTKKIMRLAFYKIQEEINA</sequence>
<comment type="subcellular location">
    <subcellularLocation>
        <location evidence="1 8">Cytoplasm</location>
    </subcellularLocation>
</comment>
<evidence type="ECO:0000256" key="7">
    <source>
        <dbReference type="ARBA" id="ARBA00048539"/>
    </source>
</evidence>
<dbReference type="EMBL" id="FQTU01000012">
    <property type="protein sequence ID" value="SHF04136.1"/>
    <property type="molecule type" value="Genomic_DNA"/>
</dbReference>
<dbReference type="NCBIfam" id="TIGR02433">
    <property type="entry name" value="lysidine_TilS_C"/>
    <property type="match status" value="1"/>
</dbReference>
<dbReference type="Proteomes" id="UP000184251">
    <property type="component" value="Unassembled WGS sequence"/>
</dbReference>
<keyword evidence="6 8" id="KW-0067">ATP-binding</keyword>
<evidence type="ECO:0000256" key="8">
    <source>
        <dbReference type="HAMAP-Rule" id="MF_01161"/>
    </source>
</evidence>
<evidence type="ECO:0000313" key="10">
    <source>
        <dbReference type="EMBL" id="SHF04136.1"/>
    </source>
</evidence>
<feature type="domain" description="Lysidine-tRNA(Ile) synthetase C-terminal" evidence="9">
    <location>
        <begin position="383"/>
        <end position="457"/>
    </location>
</feature>